<protein>
    <submittedName>
        <fullName evidence="1">Uncharacterized protein</fullName>
    </submittedName>
</protein>
<dbReference type="EMBL" id="LSYV01000005">
    <property type="protein sequence ID" value="KXZ54907.1"/>
    <property type="molecule type" value="Genomic_DNA"/>
</dbReference>
<evidence type="ECO:0000313" key="2">
    <source>
        <dbReference type="Proteomes" id="UP000075714"/>
    </source>
</evidence>
<proteinExistence type="predicted"/>
<reference evidence="2" key="1">
    <citation type="journal article" date="2016" name="Nat. Commun.">
        <title>The Gonium pectorale genome demonstrates co-option of cell cycle regulation during the evolution of multicellularity.</title>
        <authorList>
            <person name="Hanschen E.R."/>
            <person name="Marriage T.N."/>
            <person name="Ferris P.J."/>
            <person name="Hamaji T."/>
            <person name="Toyoda A."/>
            <person name="Fujiyama A."/>
            <person name="Neme R."/>
            <person name="Noguchi H."/>
            <person name="Minakuchi Y."/>
            <person name="Suzuki M."/>
            <person name="Kawai-Toyooka H."/>
            <person name="Smith D.R."/>
            <person name="Sparks H."/>
            <person name="Anderson J."/>
            <person name="Bakaric R."/>
            <person name="Luria V."/>
            <person name="Karger A."/>
            <person name="Kirschner M.W."/>
            <person name="Durand P.M."/>
            <person name="Michod R.E."/>
            <person name="Nozaki H."/>
            <person name="Olson B.J."/>
        </authorList>
    </citation>
    <scope>NUCLEOTIDE SEQUENCE [LARGE SCALE GENOMIC DNA]</scope>
    <source>
        <strain evidence="2">NIES-2863</strain>
    </source>
</reference>
<keyword evidence="2" id="KW-1185">Reference proteome</keyword>
<evidence type="ECO:0000313" key="1">
    <source>
        <dbReference type="EMBL" id="KXZ54907.1"/>
    </source>
</evidence>
<dbReference type="AlphaFoldDB" id="A0A150GYC9"/>
<comment type="caution">
    <text evidence="1">The sequence shown here is derived from an EMBL/GenBank/DDBJ whole genome shotgun (WGS) entry which is preliminary data.</text>
</comment>
<accession>A0A150GYC9</accession>
<organism evidence="1 2">
    <name type="scientific">Gonium pectorale</name>
    <name type="common">Green alga</name>
    <dbReference type="NCBI Taxonomy" id="33097"/>
    <lineage>
        <taxon>Eukaryota</taxon>
        <taxon>Viridiplantae</taxon>
        <taxon>Chlorophyta</taxon>
        <taxon>core chlorophytes</taxon>
        <taxon>Chlorophyceae</taxon>
        <taxon>CS clade</taxon>
        <taxon>Chlamydomonadales</taxon>
        <taxon>Volvocaceae</taxon>
        <taxon>Gonium</taxon>
    </lineage>
</organism>
<sequence>MKNYGVRMKEMLAKSRALSDKWAAFHGHKRVLSTAEQVSAALLYAANATSVGAKPADTEPPFQEVIPYAFRKLYERLKEAGMEHTLQDLAGDDTVDVFCTKTDDLFKDKWAILRDAIGDLPSLEELDSLVEKALVLTSPTMAAMGPSTAHACHLLENYEAKIRPRFAAALEKKEEVKQMWDEFERQASCLVKQSSSVHVQ</sequence>
<dbReference type="Proteomes" id="UP000075714">
    <property type="component" value="Unassembled WGS sequence"/>
</dbReference>
<name>A0A150GYC9_GONPE</name>
<gene>
    <name evidence="1" type="ORF">GPECTOR_4g979</name>
</gene>